<dbReference type="Gramene" id="TKW26366">
    <property type="protein sequence ID" value="TKW26366"/>
    <property type="gene ID" value="SEVIR_3G184000v2"/>
</dbReference>
<dbReference type="Proteomes" id="UP000298652">
    <property type="component" value="Chromosome 3"/>
</dbReference>
<keyword evidence="3" id="KW-1185">Reference proteome</keyword>
<feature type="compositionally biased region" description="Basic and acidic residues" evidence="1">
    <location>
        <begin position="54"/>
        <end position="65"/>
    </location>
</feature>
<feature type="region of interest" description="Disordered" evidence="1">
    <location>
        <begin position="54"/>
        <end position="74"/>
    </location>
</feature>
<dbReference type="EMBL" id="CM016554">
    <property type="protein sequence ID" value="TKW26366.1"/>
    <property type="molecule type" value="Genomic_DNA"/>
</dbReference>
<accession>A0A4V6D9N8</accession>
<sequence>MGIYSFIFKPYHIEYAAPREPSCTRQSYVENDRFEQKDRSSVQKKKKVVKKVYRVERDGRKDKSSDLNSISEKPINKKLQKLSAQELRKKGMVRVPKGSIQIQNKVDVQAKGATQLKEKRKFER</sequence>
<organism evidence="2 3">
    <name type="scientific">Setaria viridis</name>
    <name type="common">Green bristlegrass</name>
    <name type="synonym">Setaria italica subsp. viridis</name>
    <dbReference type="NCBI Taxonomy" id="4556"/>
    <lineage>
        <taxon>Eukaryota</taxon>
        <taxon>Viridiplantae</taxon>
        <taxon>Streptophyta</taxon>
        <taxon>Embryophyta</taxon>
        <taxon>Tracheophyta</taxon>
        <taxon>Spermatophyta</taxon>
        <taxon>Magnoliopsida</taxon>
        <taxon>Liliopsida</taxon>
        <taxon>Poales</taxon>
        <taxon>Poaceae</taxon>
        <taxon>PACMAD clade</taxon>
        <taxon>Panicoideae</taxon>
        <taxon>Panicodae</taxon>
        <taxon>Paniceae</taxon>
        <taxon>Cenchrinae</taxon>
        <taxon>Setaria</taxon>
    </lineage>
</organism>
<dbReference type="AlphaFoldDB" id="A0A4V6D9N8"/>
<evidence type="ECO:0000313" key="2">
    <source>
        <dbReference type="EMBL" id="TKW26366.1"/>
    </source>
</evidence>
<name>A0A4V6D9N8_SETVI</name>
<evidence type="ECO:0000313" key="3">
    <source>
        <dbReference type="Proteomes" id="UP000298652"/>
    </source>
</evidence>
<evidence type="ECO:0000256" key="1">
    <source>
        <dbReference type="SAM" id="MobiDB-lite"/>
    </source>
</evidence>
<reference evidence="2" key="1">
    <citation type="submission" date="2019-03" db="EMBL/GenBank/DDBJ databases">
        <title>WGS assembly of Setaria viridis.</title>
        <authorList>
            <person name="Huang P."/>
            <person name="Jenkins J."/>
            <person name="Grimwood J."/>
            <person name="Barry K."/>
            <person name="Healey A."/>
            <person name="Mamidi S."/>
            <person name="Sreedasyam A."/>
            <person name="Shu S."/>
            <person name="Feldman M."/>
            <person name="Wu J."/>
            <person name="Yu Y."/>
            <person name="Chen C."/>
            <person name="Johnson J."/>
            <person name="Rokhsar D."/>
            <person name="Baxter I."/>
            <person name="Schmutz J."/>
            <person name="Brutnell T."/>
            <person name="Kellogg E."/>
        </authorList>
    </citation>
    <scope>NUCLEOTIDE SEQUENCE [LARGE SCALE GENOMIC DNA]</scope>
</reference>
<proteinExistence type="predicted"/>
<gene>
    <name evidence="2" type="ORF">SEVIR_3G184000v2</name>
</gene>
<protein>
    <submittedName>
        <fullName evidence="2">Uncharacterized protein</fullName>
    </submittedName>
</protein>